<feature type="binding site" evidence="4">
    <location>
        <position position="254"/>
    </location>
    <ligand>
        <name>substrate</name>
    </ligand>
</feature>
<evidence type="ECO:0000256" key="2">
    <source>
        <dbReference type="ARBA" id="ARBA00022679"/>
    </source>
</evidence>
<feature type="binding site" evidence="4">
    <location>
        <position position="342"/>
    </location>
    <ligand>
        <name>Zn(2+)</name>
        <dbReference type="ChEBI" id="CHEBI:29105"/>
    </ligand>
</feature>
<dbReference type="HAMAP" id="MF_00168">
    <property type="entry name" value="Q_tRNA_Tgt"/>
    <property type="match status" value="1"/>
</dbReference>
<comment type="catalytic activity">
    <reaction evidence="4">
        <text>7-aminomethyl-7-carbaguanine + guanosine(34) in tRNA = 7-aminomethyl-7-carbaguanosine(34) in tRNA + guanine</text>
        <dbReference type="Rhea" id="RHEA:24104"/>
        <dbReference type="Rhea" id="RHEA-COMP:10341"/>
        <dbReference type="Rhea" id="RHEA-COMP:10342"/>
        <dbReference type="ChEBI" id="CHEBI:16235"/>
        <dbReference type="ChEBI" id="CHEBI:58703"/>
        <dbReference type="ChEBI" id="CHEBI:74269"/>
        <dbReference type="ChEBI" id="CHEBI:82833"/>
        <dbReference type="EC" id="2.4.2.29"/>
    </reaction>
</comment>
<dbReference type="Gene3D" id="3.20.20.105">
    <property type="entry name" value="Queuine tRNA-ribosyltransferase-like"/>
    <property type="match status" value="1"/>
</dbReference>
<keyword evidence="1 4" id="KW-0328">Glycosyltransferase</keyword>
<comment type="function">
    <text evidence="4">Catalyzes the base-exchange of a guanine (G) residue with the queuine precursor 7-aminomethyl-7-deazaguanine (PreQ1) at position 34 (anticodon wobble position) in tRNAs with GU(N) anticodons (tRNA-Asp, -Asn, -His and -Tyr). Catalysis occurs through a double-displacement mechanism. The nucleophile active site attacks the C1' of nucleotide 34 to detach the guanine base from the RNA, forming a covalent enzyme-RNA intermediate. The proton acceptor active site deprotonates the incoming PreQ1, allowing a nucleophilic attack on the C1' of the ribose to form the product. After dissociation, two additional enzymatic reactions on the tRNA convert PreQ1 to queuine (Q), resulting in the hypermodified nucleoside queuosine (7-(((4,5-cis-dihydroxy-2-cyclopenten-1-yl)amino)methyl)-7-deazaguanosine).</text>
</comment>
<comment type="caution">
    <text evidence="6">The sequence shown here is derived from an EMBL/GenBank/DDBJ whole genome shotgun (WGS) entry which is preliminary data.</text>
</comment>
<feature type="region of interest" description="RNA binding" evidence="4">
    <location>
        <begin position="285"/>
        <end position="291"/>
    </location>
</feature>
<dbReference type="PANTHER" id="PTHR46499">
    <property type="entry name" value="QUEUINE TRNA-RIBOSYLTRANSFERASE"/>
    <property type="match status" value="1"/>
</dbReference>
<dbReference type="EC" id="2.4.2.29" evidence="4"/>
<protein>
    <recommendedName>
        <fullName evidence="4">Queuine tRNA-ribosyltransferase</fullName>
        <ecNumber evidence="4">2.4.2.29</ecNumber>
    </recommendedName>
    <alternativeName>
        <fullName evidence="4">Guanine insertion enzyme</fullName>
    </alternativeName>
    <alternativeName>
        <fullName evidence="4">tRNA-guanine transglycosylase</fullName>
    </alternativeName>
</protein>
<dbReference type="GO" id="GO:0008616">
    <property type="term" value="P:tRNA queuosine(34) biosynthetic process"/>
    <property type="evidence" value="ECO:0007669"/>
    <property type="project" value="UniProtKB-UniRule"/>
</dbReference>
<dbReference type="InterPro" id="IPR004803">
    <property type="entry name" value="TGT"/>
</dbReference>
<dbReference type="EMBL" id="DRWX01000065">
    <property type="protein sequence ID" value="HHM95841.1"/>
    <property type="molecule type" value="Genomic_DNA"/>
</dbReference>
<comment type="cofactor">
    <cofactor evidence="4">
        <name>Zn(2+)</name>
        <dbReference type="ChEBI" id="CHEBI:29105"/>
    </cofactor>
    <text evidence="4">Binds 1 zinc ion per subunit.</text>
</comment>
<comment type="pathway">
    <text evidence="4">tRNA modification; tRNA-queuosine biosynthesis.</text>
</comment>
<feature type="active site" description="Nucleophile" evidence="4">
    <location>
        <position position="304"/>
    </location>
</feature>
<evidence type="ECO:0000256" key="4">
    <source>
        <dbReference type="HAMAP-Rule" id="MF_00168"/>
    </source>
</evidence>
<dbReference type="SUPFAM" id="SSF51713">
    <property type="entry name" value="tRNA-guanine transglycosylase"/>
    <property type="match status" value="1"/>
</dbReference>
<feature type="binding site" evidence="4">
    <location>
        <position position="344"/>
    </location>
    <ligand>
        <name>Zn(2+)</name>
        <dbReference type="ChEBI" id="CHEBI:29105"/>
    </ligand>
</feature>
<dbReference type="NCBIfam" id="TIGR00449">
    <property type="entry name" value="tgt_general"/>
    <property type="match status" value="1"/>
</dbReference>
<dbReference type="UniPathway" id="UPA00392"/>
<evidence type="ECO:0000259" key="5">
    <source>
        <dbReference type="Pfam" id="PF01702"/>
    </source>
</evidence>
<dbReference type="GO" id="GO:0008479">
    <property type="term" value="F:tRNA-guanosine(34) queuine transglycosylase activity"/>
    <property type="evidence" value="ECO:0007669"/>
    <property type="project" value="UniProtKB-UniRule"/>
</dbReference>
<accession>A0A7C5VXE3</accession>
<reference evidence="6" key="1">
    <citation type="journal article" date="2020" name="mSystems">
        <title>Genome- and Community-Level Interaction Insights into Carbon Utilization and Element Cycling Functions of Hydrothermarchaeota in Hydrothermal Sediment.</title>
        <authorList>
            <person name="Zhou Z."/>
            <person name="Liu Y."/>
            <person name="Xu W."/>
            <person name="Pan J."/>
            <person name="Luo Z.H."/>
            <person name="Li M."/>
        </authorList>
    </citation>
    <scope>NUCLEOTIDE SEQUENCE [LARGE SCALE GENOMIC DNA]</scope>
    <source>
        <strain evidence="6">SpSt-1065</strain>
    </source>
</reference>
<comment type="subunit">
    <text evidence="4">Homodimer. Within each dimer, one monomer is responsible for RNA recognition and catalysis, while the other monomer binds to the replacement base PreQ1.</text>
</comment>
<dbReference type="Pfam" id="PF01702">
    <property type="entry name" value="TGT"/>
    <property type="match status" value="1"/>
</dbReference>
<dbReference type="NCBIfam" id="TIGR00430">
    <property type="entry name" value="Q_tRNA_tgt"/>
    <property type="match status" value="1"/>
</dbReference>
<dbReference type="PANTHER" id="PTHR46499:SF1">
    <property type="entry name" value="QUEUINE TRNA-RIBOSYLTRANSFERASE"/>
    <property type="match status" value="1"/>
</dbReference>
<name>A0A7C5VXE3_THERO</name>
<dbReference type="AlphaFoldDB" id="A0A7C5VXE3"/>
<evidence type="ECO:0000256" key="1">
    <source>
        <dbReference type="ARBA" id="ARBA00022676"/>
    </source>
</evidence>
<keyword evidence="4" id="KW-0862">Zinc</keyword>
<feature type="binding site" evidence="4">
    <location>
        <begin position="123"/>
        <end position="127"/>
    </location>
    <ligand>
        <name>substrate</name>
    </ligand>
</feature>
<dbReference type="GO" id="GO:0046872">
    <property type="term" value="F:metal ion binding"/>
    <property type="evidence" value="ECO:0007669"/>
    <property type="project" value="UniProtKB-KW"/>
</dbReference>
<proteinExistence type="inferred from homology"/>
<feature type="binding site" evidence="4">
    <location>
        <position position="227"/>
    </location>
    <ligand>
        <name>substrate</name>
    </ligand>
</feature>
<dbReference type="InterPro" id="IPR050076">
    <property type="entry name" value="ArchSynthase1/Queuine_TRR"/>
</dbReference>
<feature type="binding site" evidence="4">
    <location>
        <position position="177"/>
    </location>
    <ligand>
        <name>substrate</name>
    </ligand>
</feature>
<keyword evidence="3 4" id="KW-0819">tRNA processing</keyword>
<feature type="domain" description="tRNA-guanine(15) transglycosylase-like" evidence="5">
    <location>
        <begin position="45"/>
        <end position="406"/>
    </location>
</feature>
<feature type="binding site" evidence="4">
    <location>
        <position position="347"/>
    </location>
    <ligand>
        <name>Zn(2+)</name>
        <dbReference type="ChEBI" id="CHEBI:29105"/>
    </ligand>
</feature>
<gene>
    <name evidence="4" type="primary">tgt</name>
    <name evidence="6" type="ORF">ENM21_01285</name>
</gene>
<dbReference type="InterPro" id="IPR036511">
    <property type="entry name" value="TGT-like_sf"/>
</dbReference>
<feature type="binding site" evidence="4">
    <location>
        <position position="373"/>
    </location>
    <ligand>
        <name>Zn(2+)</name>
        <dbReference type="ChEBI" id="CHEBI:29105"/>
    </ligand>
</feature>
<comment type="similarity">
    <text evidence="4">Belongs to the queuine tRNA-ribosyltransferase family.</text>
</comment>
<organism evidence="6">
    <name type="scientific">Thermomicrobium roseum</name>
    <dbReference type="NCBI Taxonomy" id="500"/>
    <lineage>
        <taxon>Bacteria</taxon>
        <taxon>Pseudomonadati</taxon>
        <taxon>Thermomicrobiota</taxon>
        <taxon>Thermomicrobia</taxon>
        <taxon>Thermomicrobiales</taxon>
        <taxon>Thermomicrobiaceae</taxon>
        <taxon>Thermomicrobium</taxon>
    </lineage>
</organism>
<keyword evidence="4" id="KW-0479">Metal-binding</keyword>
<dbReference type="InterPro" id="IPR002616">
    <property type="entry name" value="tRNA_ribo_trans-like"/>
</dbReference>
<evidence type="ECO:0000256" key="3">
    <source>
        <dbReference type="ARBA" id="ARBA00022694"/>
    </source>
</evidence>
<feature type="active site" description="Proton acceptor" evidence="4">
    <location>
        <position position="123"/>
    </location>
</feature>
<dbReference type="GO" id="GO:0005829">
    <property type="term" value="C:cytosol"/>
    <property type="evidence" value="ECO:0007669"/>
    <property type="project" value="TreeGrafter"/>
</dbReference>
<evidence type="ECO:0000313" key="6">
    <source>
        <dbReference type="EMBL" id="HHM95841.1"/>
    </source>
</evidence>
<keyword evidence="4" id="KW-0671">Queuosine biosynthesis</keyword>
<keyword evidence="2 4" id="KW-0808">Transferase</keyword>
<feature type="region of interest" description="RNA binding; important for wobble base 34 recognition" evidence="4">
    <location>
        <begin position="309"/>
        <end position="313"/>
    </location>
</feature>
<sequence length="422" mass="46845">MHTPLRLTGLSWYTRSRTASLRSAPRRGGRTMQSFRVVRRESTTSARLGLLRTRRGIVHTPAFMPVGTQATVKSLTPEEIRATGSEIILANTYHLSLRPGPQVLEAVGGLHIFMGWDGPILTDSGGFQVYSLAKLRQVTERGVIFRSHIDGSLCELTPESVIDLQFIFGSDIVMPLDDVVGYGEPEQRQRDAMERTHRWLRRSIERFQERTAKMSAEERPLLFGIAQGGFDATRRQQSAATIAALPVDGFAIGGLSVGEPKPLLDAMLAASLQALPEDRPRYLMGVGAPEDLWRAVALGVDLFDCVLPTRLARHGALFTSSGRIDITSARFKFLTAPVDETCDCYTCRHFSAAYLHHLFRAKELLAYRLATIHNLRFIQNLMQKMRAAIAEGTFAAAWEQFLAAYQSTENALEEAVLLEGEG</sequence>